<dbReference type="Proteomes" id="UP001141650">
    <property type="component" value="Unassembled WGS sequence"/>
</dbReference>
<evidence type="ECO:0000313" key="1">
    <source>
        <dbReference type="EMBL" id="MCV7381460.1"/>
    </source>
</evidence>
<dbReference type="AlphaFoldDB" id="A0AA42C059"/>
<protein>
    <submittedName>
        <fullName evidence="1">Uncharacterized protein</fullName>
    </submittedName>
</protein>
<evidence type="ECO:0000313" key="4">
    <source>
        <dbReference type="Proteomes" id="UP001141650"/>
    </source>
</evidence>
<accession>A0AA42C059</accession>
<name>A0AA42C059_9MYCO</name>
<evidence type="ECO:0000313" key="3">
    <source>
        <dbReference type="Proteomes" id="UP000192319"/>
    </source>
</evidence>
<sequence length="129" mass="14626">MTEKPQYMTIYCDAESHTSAPVGLFMRAPDDSPNQDALIHIELGRHEGLYIVAMFWRFPDVSRRWAPRMLTARGLAKRGGGRQPKWDRYRLKCDRCILTKTAREPGFSETLTMLANQGIVAASLSALIK</sequence>
<dbReference type="EMBL" id="JACKVH010000020">
    <property type="protein sequence ID" value="MCV7381460.1"/>
    <property type="molecule type" value="Genomic_DNA"/>
</dbReference>
<comment type="caution">
    <text evidence="1">The sequence shown here is derived from an EMBL/GenBank/DDBJ whole genome shotgun (WGS) entry which is preliminary data.</text>
</comment>
<proteinExistence type="predicted"/>
<dbReference type="Proteomes" id="UP000192319">
    <property type="component" value="Unassembled WGS sequence"/>
</dbReference>
<organism evidence="1 4">
    <name type="scientific">Mycobacterium alsense</name>
    <dbReference type="NCBI Taxonomy" id="324058"/>
    <lineage>
        <taxon>Bacteria</taxon>
        <taxon>Bacillati</taxon>
        <taxon>Actinomycetota</taxon>
        <taxon>Actinomycetes</taxon>
        <taxon>Mycobacteriales</taxon>
        <taxon>Mycobacteriaceae</taxon>
        <taxon>Mycobacterium</taxon>
    </lineage>
</organism>
<dbReference type="RefSeq" id="WP_083139087.1">
    <property type="nucleotide sequence ID" value="NZ_JACKVH010000020.1"/>
</dbReference>
<reference evidence="2 3" key="1">
    <citation type="submission" date="2017-02" db="EMBL/GenBank/DDBJ databases">
        <title>The new phylogeny of genus Mycobacterium.</title>
        <authorList>
            <person name="Tortoli E."/>
            <person name="Trovato A."/>
            <person name="Cirillo D.M."/>
        </authorList>
    </citation>
    <scope>NUCLEOTIDE SEQUENCE [LARGE SCALE GENOMIC DNA]</scope>
    <source>
        <strain evidence="2 3">DSM 45230</strain>
    </source>
</reference>
<reference evidence="1" key="3">
    <citation type="journal article" date="2022" name="BMC Genomics">
        <title>Comparative genome analysis of mycobacteria focusing on tRNA and non-coding RNA.</title>
        <authorList>
            <person name="Behra P.R.K."/>
            <person name="Pettersson B.M.F."/>
            <person name="Ramesh M."/>
            <person name="Das S."/>
            <person name="Dasgupta S."/>
            <person name="Kirsebom L.A."/>
        </authorList>
    </citation>
    <scope>NUCLEOTIDE SEQUENCE</scope>
    <source>
        <strain evidence="1">CCUG 55640</strain>
    </source>
</reference>
<reference evidence="1" key="2">
    <citation type="submission" date="2020-07" db="EMBL/GenBank/DDBJ databases">
        <authorList>
            <person name="Pettersson B.M.F."/>
            <person name="Behra P.R.K."/>
            <person name="Ramesh M."/>
            <person name="Das S."/>
            <person name="Dasgupta S."/>
            <person name="Kirsebom L.A."/>
        </authorList>
    </citation>
    <scope>NUCLEOTIDE SEQUENCE</scope>
    <source>
        <strain evidence="1">CCUG 55640</strain>
    </source>
</reference>
<dbReference type="EMBL" id="MVHD01000031">
    <property type="protein sequence ID" value="OQZ89520.1"/>
    <property type="molecule type" value="Genomic_DNA"/>
</dbReference>
<gene>
    <name evidence="2" type="ORF">BST11_16965</name>
    <name evidence="1" type="ORF">H7K38_22790</name>
</gene>
<evidence type="ECO:0000313" key="2">
    <source>
        <dbReference type="EMBL" id="OQZ89520.1"/>
    </source>
</evidence>
<keyword evidence="3" id="KW-1185">Reference proteome</keyword>